<evidence type="ECO:0000256" key="14">
    <source>
        <dbReference type="ARBA" id="ARBA00075285"/>
    </source>
</evidence>
<comment type="cofactor">
    <cofactor evidence="1">
        <name>Co(2+)</name>
        <dbReference type="ChEBI" id="CHEBI:48828"/>
    </cofactor>
</comment>
<evidence type="ECO:0000256" key="17">
    <source>
        <dbReference type="ARBA" id="ARBA00078074"/>
    </source>
</evidence>
<dbReference type="PANTHER" id="PTHR43501:SF1">
    <property type="entry name" value="CYTOSOL NON-SPECIFIC DIPEPTIDASE"/>
    <property type="match status" value="1"/>
</dbReference>
<dbReference type="GO" id="GO:0046872">
    <property type="term" value="F:metal ion binding"/>
    <property type="evidence" value="ECO:0007669"/>
    <property type="project" value="UniProtKB-KW"/>
</dbReference>
<name>A0A0E3UUC9_9FUSO</name>
<dbReference type="Pfam" id="PF01546">
    <property type="entry name" value="Peptidase_M20"/>
    <property type="match status" value="1"/>
</dbReference>
<evidence type="ECO:0000256" key="3">
    <source>
        <dbReference type="ARBA" id="ARBA00022670"/>
    </source>
</evidence>
<dbReference type="KEGG" id="sns:VC03_01075"/>
<dbReference type="AlphaFoldDB" id="A0A0E3UUC9"/>
<keyword evidence="7" id="KW-0482">Metalloprotease</keyword>
<dbReference type="FunFam" id="3.40.630.10:FF:000018">
    <property type="entry name" value="Aminoacyl-histidine dipeptidase PepD"/>
    <property type="match status" value="1"/>
</dbReference>
<proteinExistence type="inferred from homology"/>
<sequence>MNIEKLYPERVFHYFLEISKIPRGSGNEKQVSDYLVDFAKKHNLFVYQDENNNVLIRKPATKGYEKYKSICIQGHMDMVCEKNKDVDFDFEKQGINVMVKDGFLTADGTTLGADNGISMGMTLAILESNEIKHPKLEILITTDEEVSMKGAENFDVTKLESEILVNIDSEEYGSIYVSSAGCSRVRTFLELENEEISLKDNIYEIEVKGLNGGHSGADIHENRANAIKILNELIRRVSVMADVRYISIDCGSKNNTIPREGVAYIVADTSIEKVREYVSLAMDSLNYQYVKTDNNMCAIVEKKEYSGQKQLTEKATRKLLRYIEGYLTGVIRFSKEIEGLVQTSLNLGIVDTKEDGSKKIVTINSLVRSGVTYEQQELCKYLVNYGEKYDSKSVIDDSCNPWEYKKDSKIRDYFARIFEEQTGKKPKIAAIHAGLECGIFSEKNPKLDVISIGPDIKNPHTPDERMSIDAVKQTYEYLLKALEEYTID</sequence>
<evidence type="ECO:0000256" key="6">
    <source>
        <dbReference type="ARBA" id="ARBA00022833"/>
    </source>
</evidence>
<evidence type="ECO:0000256" key="7">
    <source>
        <dbReference type="ARBA" id="ARBA00023049"/>
    </source>
</evidence>
<protein>
    <recommendedName>
        <fullName evidence="13">Cytosol non-specific dipeptidase</fullName>
        <ecNumber evidence="10">3.4.13.18</ecNumber>
    </recommendedName>
    <alternativeName>
        <fullName evidence="16">Aminoacyl-histidine dipeptidase</fullName>
    </alternativeName>
    <alternativeName>
        <fullName evidence="15">Beta-alanyl-histidine dipeptidase</fullName>
    </alternativeName>
    <alternativeName>
        <fullName evidence="14">Carnosinase</fullName>
    </alternativeName>
    <alternativeName>
        <fullName evidence="11">Peptidase D</fullName>
    </alternativeName>
    <alternativeName>
        <fullName evidence="17">Xaa-His dipeptidase</fullName>
    </alternativeName>
</protein>
<comment type="cofactor">
    <cofactor evidence="2">
        <name>Zn(2+)</name>
        <dbReference type="ChEBI" id="CHEBI:29105"/>
    </cofactor>
</comment>
<keyword evidence="20" id="KW-1185">Reference proteome</keyword>
<dbReference type="EC" id="3.4.13.18" evidence="10"/>
<evidence type="ECO:0000256" key="11">
    <source>
        <dbReference type="ARBA" id="ARBA00044252"/>
    </source>
</evidence>
<dbReference type="GO" id="GO:0070573">
    <property type="term" value="F:metallodipeptidase activity"/>
    <property type="evidence" value="ECO:0007669"/>
    <property type="project" value="TreeGrafter"/>
</dbReference>
<dbReference type="CDD" id="cd03890">
    <property type="entry name" value="M20_pepD"/>
    <property type="match status" value="1"/>
</dbReference>
<dbReference type="NCBIfam" id="TIGR01893">
    <property type="entry name" value="aa-his-dipept"/>
    <property type="match status" value="1"/>
</dbReference>
<keyword evidence="8" id="KW-0170">Cobalt</keyword>
<evidence type="ECO:0000256" key="5">
    <source>
        <dbReference type="ARBA" id="ARBA00022801"/>
    </source>
</evidence>
<dbReference type="Gene3D" id="3.40.630.10">
    <property type="entry name" value="Zn peptidases"/>
    <property type="match status" value="2"/>
</dbReference>
<dbReference type="SUPFAM" id="SSF53187">
    <property type="entry name" value="Zn-dependent exopeptidases"/>
    <property type="match status" value="1"/>
</dbReference>
<evidence type="ECO:0000256" key="16">
    <source>
        <dbReference type="ARBA" id="ARBA00077688"/>
    </source>
</evidence>
<organism evidence="19 20">
    <name type="scientific">Sneathia vaginalis</name>
    <dbReference type="NCBI Taxonomy" id="187101"/>
    <lineage>
        <taxon>Bacteria</taxon>
        <taxon>Fusobacteriati</taxon>
        <taxon>Fusobacteriota</taxon>
        <taxon>Fusobacteriia</taxon>
        <taxon>Fusobacteriales</taxon>
        <taxon>Leptotrichiaceae</taxon>
        <taxon>Sneathia</taxon>
    </lineage>
</organism>
<dbReference type="GO" id="GO:0005829">
    <property type="term" value="C:cytosol"/>
    <property type="evidence" value="ECO:0007669"/>
    <property type="project" value="TreeGrafter"/>
</dbReference>
<dbReference type="HOGENOM" id="CLU_028526_0_0_0"/>
<accession>A0A0E3UUC9</accession>
<comment type="similarity">
    <text evidence="12">Belongs to the peptidase M20C family.</text>
</comment>
<dbReference type="RefSeq" id="WP_046328279.1">
    <property type="nucleotide sequence ID" value="NZ_CP011280.1"/>
</dbReference>
<dbReference type="GO" id="GO:0006508">
    <property type="term" value="P:proteolysis"/>
    <property type="evidence" value="ECO:0007669"/>
    <property type="project" value="UniProtKB-KW"/>
</dbReference>
<keyword evidence="3" id="KW-0645">Protease</keyword>
<dbReference type="STRING" id="187101.VC03_01075"/>
<feature type="domain" description="Peptidase M20 dimerisation" evidence="18">
    <location>
        <begin position="205"/>
        <end position="267"/>
    </location>
</feature>
<dbReference type="InterPro" id="IPR002933">
    <property type="entry name" value="Peptidase_M20"/>
</dbReference>
<keyword evidence="5" id="KW-0378">Hydrolase</keyword>
<dbReference type="PIRSF" id="PIRSF016599">
    <property type="entry name" value="Xaa-His_dipept"/>
    <property type="match status" value="1"/>
</dbReference>
<dbReference type="EMBL" id="CP011280">
    <property type="protein sequence ID" value="AKC95173.1"/>
    <property type="molecule type" value="Genomic_DNA"/>
</dbReference>
<dbReference type="InterPro" id="IPR001160">
    <property type="entry name" value="Peptidase_M20C"/>
</dbReference>
<evidence type="ECO:0000256" key="15">
    <source>
        <dbReference type="ARBA" id="ARBA00076004"/>
    </source>
</evidence>
<evidence type="ECO:0000313" key="20">
    <source>
        <dbReference type="Proteomes" id="UP000033103"/>
    </source>
</evidence>
<dbReference type="PRINTS" id="PR00934">
    <property type="entry name" value="XHISDIPTASE"/>
</dbReference>
<evidence type="ECO:0000313" key="19">
    <source>
        <dbReference type="EMBL" id="AKC95173.1"/>
    </source>
</evidence>
<evidence type="ECO:0000256" key="13">
    <source>
        <dbReference type="ARBA" id="ARBA00071271"/>
    </source>
</evidence>
<reference evidence="19 20" key="1">
    <citation type="journal article" date="2012" name="BMC Genomics">
        <title>Genomic sequence analysis and characterization of Sneathia amnii sp. nov.</title>
        <authorList>
            <consortium name="Vaginal Microbiome Consortium (additional members)"/>
            <person name="Harwich M.D.Jr."/>
            <person name="Serrano M.G."/>
            <person name="Fettweis J.M."/>
            <person name="Alves J.M."/>
            <person name="Reimers M.A."/>
            <person name="Buck G.A."/>
            <person name="Jefferson K.K."/>
        </authorList>
    </citation>
    <scope>NUCLEOTIDE SEQUENCE [LARGE SCALE GENOMIC DNA]</scope>
    <source>
        <strain evidence="19 20">SN35</strain>
    </source>
</reference>
<comment type="catalytic activity">
    <reaction evidence="9">
        <text>Hydrolysis of dipeptides, preferentially hydrophobic dipeptides including prolyl amino acids.</text>
        <dbReference type="EC" id="3.4.13.18"/>
    </reaction>
</comment>
<evidence type="ECO:0000259" key="18">
    <source>
        <dbReference type="Pfam" id="PF07687"/>
    </source>
</evidence>
<evidence type="ECO:0000256" key="12">
    <source>
        <dbReference type="ARBA" id="ARBA00061423"/>
    </source>
</evidence>
<evidence type="ECO:0000256" key="4">
    <source>
        <dbReference type="ARBA" id="ARBA00022723"/>
    </source>
</evidence>
<evidence type="ECO:0000256" key="9">
    <source>
        <dbReference type="ARBA" id="ARBA00036421"/>
    </source>
</evidence>
<dbReference type="PANTHER" id="PTHR43501">
    <property type="entry name" value="CYTOSOL NON-SPECIFIC DIPEPTIDASE"/>
    <property type="match status" value="1"/>
</dbReference>
<keyword evidence="4" id="KW-0479">Metal-binding</keyword>
<dbReference type="InterPro" id="IPR011650">
    <property type="entry name" value="Peptidase_M20_dimer"/>
</dbReference>
<dbReference type="OrthoDB" id="9773892at2"/>
<dbReference type="Proteomes" id="UP000033103">
    <property type="component" value="Chromosome"/>
</dbReference>
<dbReference type="PATRIC" id="fig|1069640.6.peg.201"/>
<dbReference type="Pfam" id="PF07687">
    <property type="entry name" value="M20_dimer"/>
    <property type="match status" value="1"/>
</dbReference>
<evidence type="ECO:0000256" key="8">
    <source>
        <dbReference type="ARBA" id="ARBA00023285"/>
    </source>
</evidence>
<evidence type="ECO:0000256" key="10">
    <source>
        <dbReference type="ARBA" id="ARBA00038976"/>
    </source>
</evidence>
<dbReference type="FunFam" id="3.40.630.10:FF:000015">
    <property type="entry name" value="Aminoacyl-histidine dipeptidase PepD"/>
    <property type="match status" value="1"/>
</dbReference>
<keyword evidence="6" id="KW-0862">Zinc</keyword>
<evidence type="ECO:0000256" key="1">
    <source>
        <dbReference type="ARBA" id="ARBA00001941"/>
    </source>
</evidence>
<evidence type="ECO:0000256" key="2">
    <source>
        <dbReference type="ARBA" id="ARBA00001947"/>
    </source>
</evidence>
<gene>
    <name evidence="19" type="ORF">VC03_01075</name>
</gene>